<proteinExistence type="inferred from homology"/>
<evidence type="ECO:0000256" key="11">
    <source>
        <dbReference type="ARBA" id="ARBA00023237"/>
    </source>
</evidence>
<evidence type="ECO:0000256" key="2">
    <source>
        <dbReference type="ARBA" id="ARBA00022448"/>
    </source>
</evidence>
<evidence type="ECO:0000259" key="15">
    <source>
        <dbReference type="Pfam" id="PF00593"/>
    </source>
</evidence>
<dbReference type="SUPFAM" id="SSF56935">
    <property type="entry name" value="Porins"/>
    <property type="match status" value="1"/>
</dbReference>
<feature type="domain" description="AMIN" evidence="17">
    <location>
        <begin position="80"/>
        <end position="176"/>
    </location>
</feature>
<dbReference type="EMBL" id="CP003597">
    <property type="protein sequence ID" value="AFY89094.1"/>
    <property type="molecule type" value="Genomic_DNA"/>
</dbReference>
<dbReference type="InParanoid" id="K9U4C1"/>
<dbReference type="Proteomes" id="UP000010384">
    <property type="component" value="Chromosome"/>
</dbReference>
<dbReference type="InterPro" id="IPR036942">
    <property type="entry name" value="Beta-barrel_TonB_sf"/>
</dbReference>
<dbReference type="OrthoDB" id="473897at2"/>
<evidence type="ECO:0000313" key="18">
    <source>
        <dbReference type="EMBL" id="AFY89094.1"/>
    </source>
</evidence>
<keyword evidence="10 12" id="KW-0472">Membrane</keyword>
<evidence type="ECO:0000256" key="9">
    <source>
        <dbReference type="ARBA" id="ARBA00023077"/>
    </source>
</evidence>
<dbReference type="RefSeq" id="WP_015155638.1">
    <property type="nucleotide sequence ID" value="NC_019695.1"/>
</dbReference>
<feature type="domain" description="TonB-dependent receptor-like beta-barrel" evidence="15">
    <location>
        <begin position="377"/>
        <end position="821"/>
    </location>
</feature>
<dbReference type="GO" id="GO:0006826">
    <property type="term" value="P:iron ion transport"/>
    <property type="evidence" value="ECO:0007669"/>
    <property type="project" value="UniProtKB-KW"/>
</dbReference>
<keyword evidence="2 12" id="KW-0813">Transport</keyword>
<keyword evidence="7" id="KW-0408">Iron</keyword>
<dbReference type="Pfam" id="PF07715">
    <property type="entry name" value="Plug"/>
    <property type="match status" value="1"/>
</dbReference>
<evidence type="ECO:0000256" key="8">
    <source>
        <dbReference type="ARBA" id="ARBA00023065"/>
    </source>
</evidence>
<dbReference type="InterPro" id="IPR012910">
    <property type="entry name" value="Plug_dom"/>
</dbReference>
<dbReference type="PROSITE" id="PS01156">
    <property type="entry name" value="TONB_DEPENDENT_REC_2"/>
    <property type="match status" value="1"/>
</dbReference>
<dbReference type="GO" id="GO:0009279">
    <property type="term" value="C:cell outer membrane"/>
    <property type="evidence" value="ECO:0007669"/>
    <property type="project" value="UniProtKB-SubCell"/>
</dbReference>
<evidence type="ECO:0000256" key="6">
    <source>
        <dbReference type="ARBA" id="ARBA00022729"/>
    </source>
</evidence>
<feature type="domain" description="TonB-dependent receptor plug" evidence="16">
    <location>
        <begin position="196"/>
        <end position="308"/>
    </location>
</feature>
<gene>
    <name evidence="18" type="ORF">Chro_3648</name>
</gene>
<dbReference type="Pfam" id="PF11741">
    <property type="entry name" value="AMIN"/>
    <property type="match status" value="1"/>
</dbReference>
<comment type="subcellular location">
    <subcellularLocation>
        <location evidence="1 12">Cell outer membrane</location>
        <topology evidence="1 12">Multi-pass membrane protein</topology>
    </subcellularLocation>
</comment>
<dbReference type="InterPro" id="IPR000531">
    <property type="entry name" value="Beta-barrel_TonB"/>
</dbReference>
<evidence type="ECO:0000259" key="16">
    <source>
        <dbReference type="Pfam" id="PF07715"/>
    </source>
</evidence>
<dbReference type="CDD" id="cd01347">
    <property type="entry name" value="ligand_gated_channel"/>
    <property type="match status" value="1"/>
</dbReference>
<evidence type="ECO:0000256" key="14">
    <source>
        <dbReference type="SAM" id="MobiDB-lite"/>
    </source>
</evidence>
<dbReference type="InterPro" id="IPR021731">
    <property type="entry name" value="AMIN_dom"/>
</dbReference>
<evidence type="ECO:0000256" key="12">
    <source>
        <dbReference type="PROSITE-ProRule" id="PRU01360"/>
    </source>
</evidence>
<keyword evidence="4" id="KW-0410">Iron transport</keyword>
<keyword evidence="18" id="KW-0675">Receptor</keyword>
<evidence type="ECO:0000256" key="5">
    <source>
        <dbReference type="ARBA" id="ARBA00022692"/>
    </source>
</evidence>
<feature type="region of interest" description="Disordered" evidence="14">
    <location>
        <begin position="1"/>
        <end position="49"/>
    </location>
</feature>
<dbReference type="PROSITE" id="PS52016">
    <property type="entry name" value="TONB_DEPENDENT_REC_3"/>
    <property type="match status" value="1"/>
</dbReference>
<evidence type="ECO:0000256" key="4">
    <source>
        <dbReference type="ARBA" id="ARBA00022496"/>
    </source>
</evidence>
<evidence type="ECO:0000256" key="1">
    <source>
        <dbReference type="ARBA" id="ARBA00004571"/>
    </source>
</evidence>
<dbReference type="STRING" id="251229.Chro_3648"/>
<dbReference type="InterPro" id="IPR039426">
    <property type="entry name" value="TonB-dep_rcpt-like"/>
</dbReference>
<dbReference type="HOGENOM" id="CLU_008287_15_2_3"/>
<organism evidence="18 19">
    <name type="scientific">Chroococcidiopsis thermalis (strain PCC 7203)</name>
    <dbReference type="NCBI Taxonomy" id="251229"/>
    <lineage>
        <taxon>Bacteria</taxon>
        <taxon>Bacillati</taxon>
        <taxon>Cyanobacteriota</taxon>
        <taxon>Cyanophyceae</taxon>
        <taxon>Chroococcidiopsidales</taxon>
        <taxon>Chroococcidiopsidaceae</taxon>
        <taxon>Chroococcidiopsis</taxon>
    </lineage>
</organism>
<keyword evidence="11 12" id="KW-0998">Cell outer membrane</keyword>
<keyword evidence="3 12" id="KW-1134">Transmembrane beta strand</keyword>
<evidence type="ECO:0000256" key="7">
    <source>
        <dbReference type="ARBA" id="ARBA00023004"/>
    </source>
</evidence>
<accession>K9U4C1</accession>
<dbReference type="PANTHER" id="PTHR32552:SF81">
    <property type="entry name" value="TONB-DEPENDENT OUTER MEMBRANE RECEPTOR"/>
    <property type="match status" value="1"/>
</dbReference>
<dbReference type="InterPro" id="IPR010917">
    <property type="entry name" value="TonB_rcpt_CS"/>
</dbReference>
<name>K9U4C1_CHRTP</name>
<keyword evidence="5 12" id="KW-0812">Transmembrane</keyword>
<evidence type="ECO:0000256" key="10">
    <source>
        <dbReference type="ARBA" id="ARBA00023136"/>
    </source>
</evidence>
<evidence type="ECO:0000256" key="13">
    <source>
        <dbReference type="RuleBase" id="RU003357"/>
    </source>
</evidence>
<sequence length="858" mass="94205">MAGSEVEVVKGTDTKRVSSATSFLSDRKSENSHQTLNTRTNSQIPRLSDLKPTLTNASWLTQQPSPNETGASEAIEVTGVRLKPTEQGLEVLLETATGQQLQATTTSENNNLIADIPNAQLRLPDGKTFRQDKPANGIDAVIVTQQTENSIRVTITGTAELPQAEVNQSAQGLVLSVTASPELEITVTSEKIEQNLQDVPASITAITGEEVRDSGVTSTRDVAKFTPNFSTLRSNGGRTRATYNIRGLGNTSSINSSGGSAVGLYVDGVPYSDWFSYESALNGDDIERIEVLRGPQGSLYGQNTQGGVINVITEPPGDVLELGTSATIGDPGLFDGQVTLKGPFQPEESNLFFSLSGLYGEQDGFVRNTFLDRDVDTRQNYSFRGLLRWFPPEENWDVRLSANYEQYNDGSLFTVPLDASDRDEIQNDFEGENTVYTNNQALTVTHKGSDFDFTSITARRQWNNLPGSADGDSTIQSIASAGVDIKTLSWSQEFRFQSPADSQPWQWVVGAFLEDKDTDINLKTTFGADAASIGFPLPPGATQSSPSDFQDTTYALFSQATYQATPQLSFTTGIRFETRDFSIDRRQLLSVGGVTAPTADDINLEDNESIVLPRFVMEYKFNPDLSVYGSVARGYKNGGFSTLPRTPEETQFERETSWSYEAGLKSAWFNNRLIANLAVFYTSVQDYQVIGFIPPNVSTVVNANGVGIWGAELELRAQPLQGLDLIASFGFVDAEFTDFTDPGTGEDYEGNKVIRTPEYTLFLAAQYRSTGGFFSRLELQGFGTYYFEPNNRRRQDPFALINARIGYEFDNFGIYLFGNNLFDKDYFTEAFDSFIIPGLALGTVGDGRTFGVQLRGNF</sequence>
<keyword evidence="19" id="KW-1185">Reference proteome</keyword>
<dbReference type="AlphaFoldDB" id="K9U4C1"/>
<dbReference type="eggNOG" id="COG4771">
    <property type="taxonomic scope" value="Bacteria"/>
</dbReference>
<dbReference type="Gene3D" id="2.40.170.20">
    <property type="entry name" value="TonB-dependent receptor, beta-barrel domain"/>
    <property type="match status" value="1"/>
</dbReference>
<reference evidence="18 19" key="1">
    <citation type="submission" date="2012-06" db="EMBL/GenBank/DDBJ databases">
        <title>Finished chromosome of genome of Chroococcidiopsis thermalis PCC 7203.</title>
        <authorList>
            <consortium name="US DOE Joint Genome Institute"/>
            <person name="Gugger M."/>
            <person name="Coursin T."/>
            <person name="Rippka R."/>
            <person name="Tandeau De Marsac N."/>
            <person name="Huntemann M."/>
            <person name="Wei C.-L."/>
            <person name="Han J."/>
            <person name="Detter J.C."/>
            <person name="Han C."/>
            <person name="Tapia R."/>
            <person name="Davenport K."/>
            <person name="Daligault H."/>
            <person name="Erkkila T."/>
            <person name="Gu W."/>
            <person name="Munk A.C.C."/>
            <person name="Teshima H."/>
            <person name="Xu Y."/>
            <person name="Chain P."/>
            <person name="Chen A."/>
            <person name="Krypides N."/>
            <person name="Mavromatis K."/>
            <person name="Markowitz V."/>
            <person name="Szeto E."/>
            <person name="Ivanova N."/>
            <person name="Mikhailova N."/>
            <person name="Ovchinnikova G."/>
            <person name="Pagani I."/>
            <person name="Pati A."/>
            <person name="Goodwin L."/>
            <person name="Peters L."/>
            <person name="Pitluck S."/>
            <person name="Woyke T."/>
            <person name="Kerfeld C."/>
        </authorList>
    </citation>
    <scope>NUCLEOTIDE SEQUENCE [LARGE SCALE GENOMIC DNA]</scope>
    <source>
        <strain evidence="18 19">PCC 7203</strain>
    </source>
</reference>
<keyword evidence="6" id="KW-0732">Signal</keyword>
<comment type="similarity">
    <text evidence="12 13">Belongs to the TonB-dependent receptor family.</text>
</comment>
<keyword evidence="9 13" id="KW-0798">TonB box</keyword>
<keyword evidence="8" id="KW-0406">Ion transport</keyword>
<evidence type="ECO:0000313" key="19">
    <source>
        <dbReference type="Proteomes" id="UP000010384"/>
    </source>
</evidence>
<protein>
    <submittedName>
        <fullName evidence="18">TonB-dependent receptor</fullName>
    </submittedName>
</protein>
<evidence type="ECO:0000259" key="17">
    <source>
        <dbReference type="Pfam" id="PF11741"/>
    </source>
</evidence>
<dbReference type="KEGG" id="cthe:Chro_3648"/>
<feature type="compositionally biased region" description="Polar residues" evidence="14">
    <location>
        <begin position="32"/>
        <end position="45"/>
    </location>
</feature>
<dbReference type="PANTHER" id="PTHR32552">
    <property type="entry name" value="FERRICHROME IRON RECEPTOR-RELATED"/>
    <property type="match status" value="1"/>
</dbReference>
<dbReference type="Pfam" id="PF00593">
    <property type="entry name" value="TonB_dep_Rec_b-barrel"/>
    <property type="match status" value="1"/>
</dbReference>
<dbReference type="PATRIC" id="fig|251229.3.peg.4255"/>
<feature type="compositionally biased region" description="Basic and acidic residues" evidence="14">
    <location>
        <begin position="7"/>
        <end position="16"/>
    </location>
</feature>
<evidence type="ECO:0000256" key="3">
    <source>
        <dbReference type="ARBA" id="ARBA00022452"/>
    </source>
</evidence>